<name>A0ABX8R915_9CLOT</name>
<protein>
    <submittedName>
        <fullName evidence="1">Transcriptional repressor</fullName>
    </submittedName>
</protein>
<dbReference type="RefSeq" id="WP_218281991.1">
    <property type="nucleotide sequence ID" value="NZ_CP078093.1"/>
</dbReference>
<keyword evidence="2" id="KW-1185">Reference proteome</keyword>
<reference evidence="1" key="1">
    <citation type="submission" date="2021-07" db="EMBL/GenBank/DDBJ databases">
        <title>Complete genome sequence of Crassaminicella sp. 143-21, isolated from a deep-sea hydrothermal vent.</title>
        <authorList>
            <person name="Li X."/>
        </authorList>
    </citation>
    <scope>NUCLEOTIDE SEQUENCE</scope>
    <source>
        <strain evidence="1">143-21</strain>
    </source>
</reference>
<dbReference type="PANTHER" id="PTHR33202:SF7">
    <property type="entry name" value="FERRIC UPTAKE REGULATION PROTEIN"/>
    <property type="match status" value="1"/>
</dbReference>
<evidence type="ECO:0000313" key="1">
    <source>
        <dbReference type="EMBL" id="QXM05291.1"/>
    </source>
</evidence>
<dbReference type="Proteomes" id="UP000886818">
    <property type="component" value="Chromosome"/>
</dbReference>
<accession>A0ABX8R915</accession>
<dbReference type="InterPro" id="IPR002481">
    <property type="entry name" value="FUR"/>
</dbReference>
<gene>
    <name evidence="1" type="ORF">KVH43_07760</name>
</gene>
<organism evidence="1 2">
    <name type="scientific">Crassaminicella indica</name>
    <dbReference type="NCBI Taxonomy" id="2855394"/>
    <lineage>
        <taxon>Bacteria</taxon>
        <taxon>Bacillati</taxon>
        <taxon>Bacillota</taxon>
        <taxon>Clostridia</taxon>
        <taxon>Eubacteriales</taxon>
        <taxon>Clostridiaceae</taxon>
        <taxon>Crassaminicella</taxon>
    </lineage>
</organism>
<proteinExistence type="predicted"/>
<dbReference type="EMBL" id="CP078093">
    <property type="protein sequence ID" value="QXM05291.1"/>
    <property type="molecule type" value="Genomic_DNA"/>
</dbReference>
<evidence type="ECO:0000313" key="2">
    <source>
        <dbReference type="Proteomes" id="UP000886818"/>
    </source>
</evidence>
<sequence length="145" mass="17620">MKSKMQMIEEILKEKNIKLTKQRKAIMEVFLNYDEHFKPEEVHALVKNKGIGLATVYRTIEILKIHDIIEEITIEKDRYYELKLFSEKRMHIHFTCKKCNKIYDYDKTEMILDLIRLRNFTEKEYDVDVEDIKIIMKGICQNCRR</sequence>
<dbReference type="PANTHER" id="PTHR33202">
    <property type="entry name" value="ZINC UPTAKE REGULATION PROTEIN"/>
    <property type="match status" value="1"/>
</dbReference>
<dbReference type="Pfam" id="PF01475">
    <property type="entry name" value="FUR"/>
    <property type="match status" value="1"/>
</dbReference>
<dbReference type="CDD" id="cd07153">
    <property type="entry name" value="Fur_like"/>
    <property type="match status" value="1"/>
</dbReference>